<feature type="compositionally biased region" description="Acidic residues" evidence="1">
    <location>
        <begin position="399"/>
        <end position="409"/>
    </location>
</feature>
<reference evidence="2" key="1">
    <citation type="submission" date="2014-08" db="EMBL/GenBank/DDBJ databases">
        <authorList>
            <person name="Sharma Rahul"/>
            <person name="Thines Marco"/>
        </authorList>
    </citation>
    <scope>NUCLEOTIDE SEQUENCE</scope>
</reference>
<evidence type="ECO:0000313" key="2">
    <source>
        <dbReference type="EMBL" id="CDZ96665.1"/>
    </source>
</evidence>
<feature type="compositionally biased region" description="Polar residues" evidence="1">
    <location>
        <begin position="82"/>
        <end position="95"/>
    </location>
</feature>
<feature type="region of interest" description="Disordered" evidence="1">
    <location>
        <begin position="447"/>
        <end position="514"/>
    </location>
</feature>
<feature type="compositionally biased region" description="Low complexity" evidence="1">
    <location>
        <begin position="457"/>
        <end position="470"/>
    </location>
</feature>
<feature type="region of interest" description="Disordered" evidence="1">
    <location>
        <begin position="263"/>
        <end position="326"/>
    </location>
</feature>
<feature type="region of interest" description="Disordered" evidence="1">
    <location>
        <begin position="381"/>
        <end position="418"/>
    </location>
</feature>
<feature type="compositionally biased region" description="Low complexity" evidence="1">
    <location>
        <begin position="28"/>
        <end position="37"/>
    </location>
</feature>
<accession>A0A0F7SF11</accession>
<sequence>MSITPAQPPPRSSTPTTTHDVEPSSLESPSAQPAHHPSSPPPISIRLPDAMDISTPPNLRTPDSTSAPTSASAVSPIERPSPTHSALSPGETQPVSLLDDLRTPPALPALSLETLPDQTLYATISNTLNLILSRLAASSPDTSTLRLSVGSGRTEEEAGIDREIYLRFMANSRGQIVHRLNTVRRIIAALLSWNEIDWSVPASNRSSSRAGVGRLPDGLGVIPGDDGRGERTTEMRGWLDRIDQALEEVRTLGEEQERYGAIAFGPDRPASAATNQQGRQAEGENNEREDGHDDTNDDGGDNNDNDNGNNNGNDNDNEEDEDEPTQMLSHSLLTGQVSLLRRRGAIHRSSVLNQSLPSISSSSTFSSVNRMSVPFPRHPPSFSALYRQGPRVSERTFPEEEEDGETDEQITDRDPTWSFSIDSQAAINRSKESVHLDPNHYILYCHPSSASSRGDPSRQAPPSSTPQSSPGRKSRNIKLEHHRRLLSPPSFLPPSGSTTSTPMDRATHHPSTETCDGVLSYRAFRPSANPKAFMGKEVNPVWEAREASGVGLLQDTVWGNMKR</sequence>
<feature type="region of interest" description="Disordered" evidence="1">
    <location>
        <begin position="203"/>
        <end position="232"/>
    </location>
</feature>
<dbReference type="EMBL" id="LN483165">
    <property type="protein sequence ID" value="CDZ96665.1"/>
    <property type="molecule type" value="Genomic_DNA"/>
</dbReference>
<feature type="compositionally biased region" description="Low complexity" evidence="1">
    <location>
        <begin position="61"/>
        <end position="76"/>
    </location>
</feature>
<proteinExistence type="predicted"/>
<feature type="region of interest" description="Disordered" evidence="1">
    <location>
        <begin position="1"/>
        <end position="100"/>
    </location>
</feature>
<name>A0A0F7SF11_PHARH</name>
<feature type="compositionally biased region" description="Basic and acidic residues" evidence="1">
    <location>
        <begin position="281"/>
        <end position="294"/>
    </location>
</feature>
<feature type="compositionally biased region" description="Low complexity" evidence="1">
    <location>
        <begin position="305"/>
        <end position="314"/>
    </location>
</feature>
<feature type="compositionally biased region" description="Pro residues" evidence="1">
    <location>
        <begin position="1"/>
        <end position="12"/>
    </location>
</feature>
<evidence type="ECO:0000256" key="1">
    <source>
        <dbReference type="SAM" id="MobiDB-lite"/>
    </source>
</evidence>
<protein>
    <submittedName>
        <fullName evidence="2">Uncharacterized protein</fullName>
    </submittedName>
</protein>
<feature type="compositionally biased region" description="Low complexity" evidence="1">
    <location>
        <begin position="486"/>
        <end position="502"/>
    </location>
</feature>
<feature type="compositionally biased region" description="Acidic residues" evidence="1">
    <location>
        <begin position="315"/>
        <end position="324"/>
    </location>
</feature>
<feature type="compositionally biased region" description="Acidic residues" evidence="1">
    <location>
        <begin position="295"/>
        <end position="304"/>
    </location>
</feature>
<organism evidence="2">
    <name type="scientific">Phaffia rhodozyma</name>
    <name type="common">Yeast</name>
    <name type="synonym">Xanthophyllomyces dendrorhous</name>
    <dbReference type="NCBI Taxonomy" id="264483"/>
    <lineage>
        <taxon>Eukaryota</taxon>
        <taxon>Fungi</taxon>
        <taxon>Dikarya</taxon>
        <taxon>Basidiomycota</taxon>
        <taxon>Agaricomycotina</taxon>
        <taxon>Tremellomycetes</taxon>
        <taxon>Cystofilobasidiales</taxon>
        <taxon>Mrakiaceae</taxon>
        <taxon>Phaffia</taxon>
    </lineage>
</organism>
<feature type="compositionally biased region" description="Basic residues" evidence="1">
    <location>
        <begin position="472"/>
        <end position="485"/>
    </location>
</feature>
<dbReference type="AlphaFoldDB" id="A0A0F7SF11"/>